<name>A0A834GXB4_RHOSS</name>
<protein>
    <recommendedName>
        <fullName evidence="3">Aminotransferase-like plant mobile domain-containing protein</fullName>
    </recommendedName>
</protein>
<dbReference type="AlphaFoldDB" id="A0A834GXB4"/>
<accession>A0A834GXB4</accession>
<comment type="caution">
    <text evidence="1">The sequence shown here is derived from an EMBL/GenBank/DDBJ whole genome shotgun (WGS) entry which is preliminary data.</text>
</comment>
<evidence type="ECO:0000313" key="2">
    <source>
        <dbReference type="Proteomes" id="UP000626092"/>
    </source>
</evidence>
<keyword evidence="2" id="KW-1185">Reference proteome</keyword>
<organism evidence="1 2">
    <name type="scientific">Rhododendron simsii</name>
    <name type="common">Sims's rhododendron</name>
    <dbReference type="NCBI Taxonomy" id="118357"/>
    <lineage>
        <taxon>Eukaryota</taxon>
        <taxon>Viridiplantae</taxon>
        <taxon>Streptophyta</taxon>
        <taxon>Embryophyta</taxon>
        <taxon>Tracheophyta</taxon>
        <taxon>Spermatophyta</taxon>
        <taxon>Magnoliopsida</taxon>
        <taxon>eudicotyledons</taxon>
        <taxon>Gunneridae</taxon>
        <taxon>Pentapetalae</taxon>
        <taxon>asterids</taxon>
        <taxon>Ericales</taxon>
        <taxon>Ericaceae</taxon>
        <taxon>Ericoideae</taxon>
        <taxon>Rhodoreae</taxon>
        <taxon>Rhododendron</taxon>
    </lineage>
</organism>
<reference evidence="1" key="1">
    <citation type="submission" date="2019-11" db="EMBL/GenBank/DDBJ databases">
        <authorList>
            <person name="Liu Y."/>
            <person name="Hou J."/>
            <person name="Li T.-Q."/>
            <person name="Guan C.-H."/>
            <person name="Wu X."/>
            <person name="Wu H.-Z."/>
            <person name="Ling F."/>
            <person name="Zhang R."/>
            <person name="Shi X.-G."/>
            <person name="Ren J.-P."/>
            <person name="Chen E.-F."/>
            <person name="Sun J.-M."/>
        </authorList>
    </citation>
    <scope>NUCLEOTIDE SEQUENCE</scope>
    <source>
        <strain evidence="1">Adult_tree_wgs_1</strain>
        <tissue evidence="1">Leaves</tissue>
    </source>
</reference>
<proteinExistence type="predicted"/>
<dbReference type="Proteomes" id="UP000626092">
    <property type="component" value="Unassembled WGS sequence"/>
</dbReference>
<gene>
    <name evidence="1" type="ORF">RHSIM_Rhsim05G0207500</name>
</gene>
<evidence type="ECO:0008006" key="3">
    <source>
        <dbReference type="Google" id="ProtNLM"/>
    </source>
</evidence>
<dbReference type="OrthoDB" id="1702182at2759"/>
<evidence type="ECO:0000313" key="1">
    <source>
        <dbReference type="EMBL" id="KAF7143525.1"/>
    </source>
</evidence>
<dbReference type="EMBL" id="WJXA01000005">
    <property type="protein sequence ID" value="KAF7143525.1"/>
    <property type="molecule type" value="Genomic_DNA"/>
</dbReference>
<sequence>MTRTGRELLSLKYISQNELEMVKRRALDKRLTTPSIKCWLDKLLGKNKKEDIEDVARFLCLYICHALFFPHATTIPWVYLARIEDFKKAMSYDWCGAIADDLLTSIKKYHQEPMKVTGCVVALQYWLCYHTNIVEANNPDASLGFIRWSLPTMISKFETLSLKDLLDDQVQLTIDDVGEPSTVFLEEIQQVVAQPELNDSHDWLLKHLFYVVTDEDKKEQQNGRRNEWELDDGKEVSNFENILAGRKVVGADNISLETRKAKWVRQNIKLEKIEDEDWDMTLEQANNMRMRITVELQMENLLPPFPGTNYQPLWDRKRCDYNKLLIEYERKVAECKSLKSALHVEPESSVKILDPDSVEKTRKFPPQLYEENSTSDCFLQSSTNPPTEQANNMRMRITVELQMENLLPPFPGTNYQPLWDRKRCDYNKLLIEYERKVAECKSLKSALHVEPESSVKILDPDSVEKTRKFPPQLYEENSTSDCFLQSSTNPPTVSGKKLLVLDVNGLLARIERRKGGCGPNKYT</sequence>